<name>A0A1B4FV12_9BURK</name>
<evidence type="ECO:0000256" key="2">
    <source>
        <dbReference type="ARBA" id="ARBA00022553"/>
    </source>
</evidence>
<protein>
    <submittedName>
        <fullName evidence="6">Polyketide synthase</fullName>
    </submittedName>
</protein>
<dbReference type="GO" id="GO:0071770">
    <property type="term" value="P:DIM/DIP cell wall layer assembly"/>
    <property type="evidence" value="ECO:0007669"/>
    <property type="project" value="TreeGrafter"/>
</dbReference>
<dbReference type="PANTHER" id="PTHR43775">
    <property type="entry name" value="FATTY ACID SYNTHASE"/>
    <property type="match status" value="1"/>
</dbReference>
<dbReference type="AlphaFoldDB" id="A0A1B4FV12"/>
<dbReference type="GO" id="GO:0004312">
    <property type="term" value="F:fatty acid synthase activity"/>
    <property type="evidence" value="ECO:0007669"/>
    <property type="project" value="TreeGrafter"/>
</dbReference>
<evidence type="ECO:0000313" key="7">
    <source>
        <dbReference type="Proteomes" id="UP000067711"/>
    </source>
</evidence>
<gene>
    <name evidence="6" type="ORF">WS71_09390</name>
</gene>
<dbReference type="InterPro" id="IPR036736">
    <property type="entry name" value="ACP-like_sf"/>
</dbReference>
<dbReference type="Gene3D" id="3.30.70.3290">
    <property type="match status" value="1"/>
</dbReference>
<dbReference type="InterPro" id="IPR014043">
    <property type="entry name" value="Acyl_transferase_dom"/>
</dbReference>
<dbReference type="InterPro" id="IPR018201">
    <property type="entry name" value="Ketoacyl_synth_AS"/>
</dbReference>
<dbReference type="Gene3D" id="3.40.47.10">
    <property type="match status" value="1"/>
</dbReference>
<keyword evidence="2" id="KW-0597">Phosphoprotein</keyword>
<dbReference type="PROSITE" id="PS52004">
    <property type="entry name" value="KS3_2"/>
    <property type="match status" value="1"/>
</dbReference>
<dbReference type="CDD" id="cd00833">
    <property type="entry name" value="PKS"/>
    <property type="match status" value="1"/>
</dbReference>
<evidence type="ECO:0000256" key="3">
    <source>
        <dbReference type="ARBA" id="ARBA00022679"/>
    </source>
</evidence>
<dbReference type="Pfam" id="PF00550">
    <property type="entry name" value="PP-binding"/>
    <property type="match status" value="1"/>
</dbReference>
<proteinExistence type="predicted"/>
<dbReference type="Gene3D" id="3.40.366.10">
    <property type="entry name" value="Malonyl-Coenzyme A Acyl Carrier Protein, domain 2"/>
    <property type="match status" value="1"/>
</dbReference>
<keyword evidence="1" id="KW-0596">Phosphopantetheine</keyword>
<organism evidence="6 7">
    <name type="scientific">Burkholderia mayonis</name>
    <dbReference type="NCBI Taxonomy" id="1385591"/>
    <lineage>
        <taxon>Bacteria</taxon>
        <taxon>Pseudomonadati</taxon>
        <taxon>Pseudomonadota</taxon>
        <taxon>Betaproteobacteria</taxon>
        <taxon>Burkholderiales</taxon>
        <taxon>Burkholderiaceae</taxon>
        <taxon>Burkholderia</taxon>
        <taxon>pseudomallei group</taxon>
    </lineage>
</organism>
<evidence type="ECO:0000256" key="1">
    <source>
        <dbReference type="ARBA" id="ARBA00022450"/>
    </source>
</evidence>
<dbReference type="InterPro" id="IPR016035">
    <property type="entry name" value="Acyl_Trfase/lysoPLipase"/>
</dbReference>
<evidence type="ECO:0000259" key="5">
    <source>
        <dbReference type="PROSITE" id="PS52004"/>
    </source>
</evidence>
<feature type="domain" description="Ketosynthase family 3 (KS3)" evidence="5">
    <location>
        <begin position="1"/>
        <end position="409"/>
    </location>
</feature>
<sequence length="951" mass="100988">MACRFPGANDPDEYWHNLINGVESLIELDDVPPDRHVVPFAAPLNCDVLSFDAAFFGVGHRDAALMDPQHRLFLECAWHALEDSGTMPGQLKDAGLFAGCSSSSYLHELQRSELMETFQPSEFELQITNDKDYLVSRAAWHLGIEGPVLGVQAACATSLVAVAEAVEALRAGRCRIALAGGCTVRIPQRAPYRAQQGMIYAKNGHCMPFSRDASGTVFGSGVALVVLKPLSSALADGQRVLAVIKGCAVNNDGADKVGFTTTSVSGQRRLVGEAMRDAGLAPADIRALEAHGTGTIAGDPIEFDALNELFAMQGETGHRCALGAVKANVGHLETCAGMAGLIKAVLEIHHGWISPQIHIDEVNPFIALDGSAFYFPSTAEPWDAADPRNAIGVSAFGIGGTNAHVLLARPGAGDRRAASVPLQYPSAIPVSARSEAACHRLMQACRSELTGVPAHALAWSAQTTRRSLRYRGMLQVDTAGALQPIENVRDTGRRGPRVVFQFPGQGSQFAGMATGLARSNDAFAALLLRQVELLRACADIDVSFLLDADGRTADLSDTATAQPALIAVQIAMARFMIRHGVVPAAVVGHSLGEIAGACIAGMLTDEQALLFAARRGRSMSRLAAGAMLAVALSEEACGAWLSDDISLAAVNGNEACVLSGVPAAIGRVESALKARGVRCRALAVSHAFHSVMMDPVLSELASAAPTSSAASPDIRFHSTLLGERLAEGMRLDAAYWTRHAREPVRFRQAIESLPDRGRTVFVEIGPGATLTALSLSSRPKDASIRTLRSERDEMADGEVWHTALRKLWMAGVDLDWRPSWSEPGTHVPLPRYPFDRQRHGAGADMDTEVRPAHIAGPRPSSRHYATIDAAADALWEKATGIAPSSPHQPFSEDGGDSLAAIRLVVLAETELGVEVSLSDFMRTPTPTGLRACLAAAGAAKIIDAHSSEREI</sequence>
<dbReference type="Pfam" id="PF00109">
    <property type="entry name" value="ketoacyl-synt"/>
    <property type="match status" value="1"/>
</dbReference>
<dbReference type="PANTHER" id="PTHR43775:SF37">
    <property type="entry name" value="SI:DKEY-61P9.11"/>
    <property type="match status" value="1"/>
</dbReference>
<dbReference type="Pfam" id="PF16197">
    <property type="entry name" value="KAsynt_C_assoc"/>
    <property type="match status" value="1"/>
</dbReference>
<dbReference type="Proteomes" id="UP000067711">
    <property type="component" value="Chromosome 2"/>
</dbReference>
<dbReference type="InterPro" id="IPR014030">
    <property type="entry name" value="Ketoacyl_synth_N"/>
</dbReference>
<dbReference type="InterPro" id="IPR020841">
    <property type="entry name" value="PKS_Beta-ketoAc_synthase_dom"/>
</dbReference>
<dbReference type="InterPro" id="IPR032821">
    <property type="entry name" value="PKS_assoc"/>
</dbReference>
<dbReference type="GO" id="GO:0031177">
    <property type="term" value="F:phosphopantetheine binding"/>
    <property type="evidence" value="ECO:0007669"/>
    <property type="project" value="InterPro"/>
</dbReference>
<dbReference type="PROSITE" id="PS00606">
    <property type="entry name" value="KS3_1"/>
    <property type="match status" value="1"/>
</dbReference>
<dbReference type="GO" id="GO:0004315">
    <property type="term" value="F:3-oxoacyl-[acyl-carrier-protein] synthase activity"/>
    <property type="evidence" value="ECO:0007669"/>
    <property type="project" value="InterPro"/>
</dbReference>
<dbReference type="SMART" id="SM00827">
    <property type="entry name" value="PKS_AT"/>
    <property type="match status" value="1"/>
</dbReference>
<dbReference type="InterPro" id="IPR016039">
    <property type="entry name" value="Thiolase-like"/>
</dbReference>
<dbReference type="Gene3D" id="1.10.1200.10">
    <property type="entry name" value="ACP-like"/>
    <property type="match status" value="1"/>
</dbReference>
<dbReference type="GO" id="GO:0006633">
    <property type="term" value="P:fatty acid biosynthetic process"/>
    <property type="evidence" value="ECO:0007669"/>
    <property type="project" value="InterPro"/>
</dbReference>
<dbReference type="Pfam" id="PF02801">
    <property type="entry name" value="Ketoacyl-synt_C"/>
    <property type="match status" value="1"/>
</dbReference>
<reference evidence="6 7" key="1">
    <citation type="submission" date="2015-12" db="EMBL/GenBank/DDBJ databases">
        <title>Diversity of Burkholderia near neighbor genomes.</title>
        <authorList>
            <person name="Sahl J."/>
            <person name="Wagner D."/>
            <person name="Keim P."/>
        </authorList>
    </citation>
    <scope>NUCLEOTIDE SEQUENCE [LARGE SCALE GENOMIC DNA]</scope>
    <source>
        <strain evidence="6 7">BDU8</strain>
    </source>
</reference>
<dbReference type="InterPro" id="IPR050091">
    <property type="entry name" value="PKS_NRPS_Biosynth_Enz"/>
</dbReference>
<dbReference type="Pfam" id="PF00698">
    <property type="entry name" value="Acyl_transf_1"/>
    <property type="match status" value="1"/>
</dbReference>
<dbReference type="SUPFAM" id="SSF53901">
    <property type="entry name" value="Thiolase-like"/>
    <property type="match status" value="1"/>
</dbReference>
<dbReference type="PROSITE" id="PS50075">
    <property type="entry name" value="CARRIER"/>
    <property type="match status" value="1"/>
</dbReference>
<dbReference type="InterPro" id="IPR001227">
    <property type="entry name" value="Ac_transferase_dom_sf"/>
</dbReference>
<dbReference type="SUPFAM" id="SSF52151">
    <property type="entry name" value="FabD/lysophospholipase-like"/>
    <property type="match status" value="1"/>
</dbReference>
<dbReference type="InterPro" id="IPR020806">
    <property type="entry name" value="PKS_PP-bd"/>
</dbReference>
<dbReference type="InterPro" id="IPR016036">
    <property type="entry name" value="Malonyl_transacylase_ACP-bd"/>
</dbReference>
<dbReference type="SUPFAM" id="SSF47336">
    <property type="entry name" value="ACP-like"/>
    <property type="match status" value="1"/>
</dbReference>
<accession>A0A1B4FV12</accession>
<evidence type="ECO:0000259" key="4">
    <source>
        <dbReference type="PROSITE" id="PS50075"/>
    </source>
</evidence>
<dbReference type="InterPro" id="IPR009081">
    <property type="entry name" value="PP-bd_ACP"/>
</dbReference>
<dbReference type="EMBL" id="CP013388">
    <property type="protein sequence ID" value="AOJ07500.1"/>
    <property type="molecule type" value="Genomic_DNA"/>
</dbReference>
<dbReference type="SMART" id="SM00823">
    <property type="entry name" value="PKS_PP"/>
    <property type="match status" value="1"/>
</dbReference>
<dbReference type="GO" id="GO:0005886">
    <property type="term" value="C:plasma membrane"/>
    <property type="evidence" value="ECO:0007669"/>
    <property type="project" value="TreeGrafter"/>
</dbReference>
<dbReference type="GO" id="GO:0005737">
    <property type="term" value="C:cytoplasm"/>
    <property type="evidence" value="ECO:0007669"/>
    <property type="project" value="TreeGrafter"/>
</dbReference>
<dbReference type="InterPro" id="IPR014031">
    <property type="entry name" value="Ketoacyl_synth_C"/>
</dbReference>
<keyword evidence="3" id="KW-0808">Transferase</keyword>
<dbReference type="SMART" id="SM00825">
    <property type="entry name" value="PKS_KS"/>
    <property type="match status" value="1"/>
</dbReference>
<feature type="domain" description="Carrier" evidence="4">
    <location>
        <begin position="862"/>
        <end position="937"/>
    </location>
</feature>
<evidence type="ECO:0000313" key="6">
    <source>
        <dbReference type="EMBL" id="AOJ07500.1"/>
    </source>
</evidence>
<dbReference type="SUPFAM" id="SSF55048">
    <property type="entry name" value="Probable ACP-binding domain of malonyl-CoA ACP transacylase"/>
    <property type="match status" value="1"/>
</dbReference>